<sequence length="178" mass="19852">MTRHLSLLMTLSVLTFGAAQAQQATPPATPASPTATEELRNLQREARQLELLSGLSAQDRATFEAWQREREAYLTRARELQTRELRAYMEALRGGKTPTAARADAEAAVLNDRRALEEQATRLRTTAREQATRYPRLAPGLGVQDRRAGAVRGGRADGVKFQRGVGPRDLRFAPHRHR</sequence>
<evidence type="ECO:0000313" key="3">
    <source>
        <dbReference type="EMBL" id="AFZ66878.1"/>
    </source>
</evidence>
<feature type="chain" id="PRO_5003939025" evidence="2">
    <location>
        <begin position="22"/>
        <end position="178"/>
    </location>
</feature>
<dbReference type="AlphaFoldDB" id="K9ZYZ9"/>
<keyword evidence="1" id="KW-0175">Coiled coil</keyword>
<evidence type="ECO:0000313" key="4">
    <source>
        <dbReference type="Proteomes" id="UP000010467"/>
    </source>
</evidence>
<dbReference type="HOGENOM" id="CLU_1508239_0_0_0"/>
<evidence type="ECO:0000256" key="2">
    <source>
        <dbReference type="SAM" id="SignalP"/>
    </source>
</evidence>
<organism evidence="3 4">
    <name type="scientific">Deinococcus peraridilitoris (strain DSM 19664 / LMG 22246 / CIP 109416 / KR-200)</name>
    <dbReference type="NCBI Taxonomy" id="937777"/>
    <lineage>
        <taxon>Bacteria</taxon>
        <taxon>Thermotogati</taxon>
        <taxon>Deinococcota</taxon>
        <taxon>Deinococci</taxon>
        <taxon>Deinococcales</taxon>
        <taxon>Deinococcaceae</taxon>
        <taxon>Deinococcus</taxon>
    </lineage>
</organism>
<dbReference type="Proteomes" id="UP000010467">
    <property type="component" value="Chromosome"/>
</dbReference>
<dbReference type="STRING" id="937777.Deipe_1329"/>
<keyword evidence="2" id="KW-0732">Signal</keyword>
<proteinExistence type="predicted"/>
<dbReference type="RefSeq" id="WP_015235186.1">
    <property type="nucleotide sequence ID" value="NC_019793.1"/>
</dbReference>
<feature type="coiled-coil region" evidence="1">
    <location>
        <begin position="32"/>
        <end position="83"/>
    </location>
</feature>
<name>K9ZYZ9_DEIPD</name>
<accession>K9ZYZ9</accession>
<dbReference type="KEGG" id="dpd:Deipe_1329"/>
<dbReference type="PATRIC" id="fig|937777.3.peg.1333"/>
<feature type="signal peptide" evidence="2">
    <location>
        <begin position="1"/>
        <end position="21"/>
    </location>
</feature>
<protein>
    <submittedName>
        <fullName evidence="3">Uncharacterized protein</fullName>
    </submittedName>
</protein>
<dbReference type="EMBL" id="CP003382">
    <property type="protein sequence ID" value="AFZ66878.1"/>
    <property type="molecule type" value="Genomic_DNA"/>
</dbReference>
<keyword evidence="4" id="KW-1185">Reference proteome</keyword>
<reference evidence="4" key="1">
    <citation type="submission" date="2012-03" db="EMBL/GenBank/DDBJ databases">
        <title>Complete sequence of chromosome of Deinococcus peraridilitoris DSM 19664.</title>
        <authorList>
            <person name="Lucas S."/>
            <person name="Copeland A."/>
            <person name="Lapidus A."/>
            <person name="Glavina del Rio T."/>
            <person name="Dalin E."/>
            <person name="Tice H."/>
            <person name="Bruce D."/>
            <person name="Goodwin L."/>
            <person name="Pitluck S."/>
            <person name="Peters L."/>
            <person name="Mikhailova N."/>
            <person name="Lu M."/>
            <person name="Kyrpides N."/>
            <person name="Mavromatis K."/>
            <person name="Ivanova N."/>
            <person name="Brettin T."/>
            <person name="Detter J.C."/>
            <person name="Han C."/>
            <person name="Larimer F."/>
            <person name="Land M."/>
            <person name="Hauser L."/>
            <person name="Markowitz V."/>
            <person name="Cheng J.-F."/>
            <person name="Hugenholtz P."/>
            <person name="Woyke T."/>
            <person name="Wu D."/>
            <person name="Pukall R."/>
            <person name="Steenblock K."/>
            <person name="Brambilla E."/>
            <person name="Klenk H.-P."/>
            <person name="Eisen J.A."/>
        </authorList>
    </citation>
    <scope>NUCLEOTIDE SEQUENCE [LARGE SCALE GENOMIC DNA]</scope>
    <source>
        <strain evidence="4">DSM 19664 / LMG 22246 / CIP 109416 / KR-200</strain>
    </source>
</reference>
<evidence type="ECO:0000256" key="1">
    <source>
        <dbReference type="SAM" id="Coils"/>
    </source>
</evidence>
<gene>
    <name evidence="3" type="ordered locus">Deipe_1329</name>
</gene>